<sequence length="142" mass="15604">VWVGSGDPIGEGPENRFCSPESARVPPSGDVSLHFWCPLSSLRRAAATAPSRRRWRGRAGRTHRETLEAAPGFVYGLVLRHLNSSRSGSPRKVDHFRARRAFPLRFPSDWSMAEYAPSHPGALLPDLGGGDCLQSCCSHRGR</sequence>
<evidence type="ECO:0000313" key="4">
    <source>
        <dbReference type="Proteomes" id="UP000008810"/>
    </source>
</evidence>
<feature type="non-terminal residue" evidence="2">
    <location>
        <position position="1"/>
    </location>
</feature>
<protein>
    <submittedName>
        <fullName evidence="2 3">Uncharacterized protein</fullName>
    </submittedName>
</protein>
<dbReference type="AlphaFoldDB" id="A0A2K2D0V3"/>
<dbReference type="Proteomes" id="UP000008810">
    <property type="component" value="Chromosome 3"/>
</dbReference>
<reference evidence="3" key="3">
    <citation type="submission" date="2018-08" db="UniProtKB">
        <authorList>
            <consortium name="EnsemblPlants"/>
        </authorList>
    </citation>
    <scope>IDENTIFICATION</scope>
    <source>
        <strain evidence="3">cv. Bd21</strain>
    </source>
</reference>
<reference evidence="2 3" key="1">
    <citation type="journal article" date="2010" name="Nature">
        <title>Genome sequencing and analysis of the model grass Brachypodium distachyon.</title>
        <authorList>
            <consortium name="International Brachypodium Initiative"/>
        </authorList>
    </citation>
    <scope>NUCLEOTIDE SEQUENCE [LARGE SCALE GENOMIC DNA]</scope>
    <source>
        <strain evidence="2 3">Bd21</strain>
    </source>
</reference>
<name>A0A2K2D0V3_BRADI</name>
<reference evidence="2" key="2">
    <citation type="submission" date="2017-06" db="EMBL/GenBank/DDBJ databases">
        <title>WGS assembly of Brachypodium distachyon.</title>
        <authorList>
            <consortium name="The International Brachypodium Initiative"/>
            <person name="Lucas S."/>
            <person name="Harmon-Smith M."/>
            <person name="Lail K."/>
            <person name="Tice H."/>
            <person name="Grimwood J."/>
            <person name="Bruce D."/>
            <person name="Barry K."/>
            <person name="Shu S."/>
            <person name="Lindquist E."/>
            <person name="Wang M."/>
            <person name="Pitluck S."/>
            <person name="Vogel J.P."/>
            <person name="Garvin D.F."/>
            <person name="Mockler T.C."/>
            <person name="Schmutz J."/>
            <person name="Rokhsar D."/>
            <person name="Bevan M.W."/>
        </authorList>
    </citation>
    <scope>NUCLEOTIDE SEQUENCE</scope>
    <source>
        <strain evidence="2">Bd21</strain>
    </source>
</reference>
<evidence type="ECO:0000256" key="1">
    <source>
        <dbReference type="SAM" id="MobiDB-lite"/>
    </source>
</evidence>
<evidence type="ECO:0000313" key="3">
    <source>
        <dbReference type="EnsemblPlants" id="PNT67909"/>
    </source>
</evidence>
<dbReference type="EMBL" id="CM000882">
    <property type="protein sequence ID" value="PNT67909.1"/>
    <property type="molecule type" value="Genomic_DNA"/>
</dbReference>
<keyword evidence="4" id="KW-1185">Reference proteome</keyword>
<feature type="region of interest" description="Disordered" evidence="1">
    <location>
        <begin position="1"/>
        <end position="23"/>
    </location>
</feature>
<dbReference type="ExpressionAtlas" id="A0A2K2D0V3">
    <property type="expression patterns" value="baseline"/>
</dbReference>
<organism evidence="2">
    <name type="scientific">Brachypodium distachyon</name>
    <name type="common">Purple false brome</name>
    <name type="synonym">Trachynia distachya</name>
    <dbReference type="NCBI Taxonomy" id="15368"/>
    <lineage>
        <taxon>Eukaryota</taxon>
        <taxon>Viridiplantae</taxon>
        <taxon>Streptophyta</taxon>
        <taxon>Embryophyta</taxon>
        <taxon>Tracheophyta</taxon>
        <taxon>Spermatophyta</taxon>
        <taxon>Magnoliopsida</taxon>
        <taxon>Liliopsida</taxon>
        <taxon>Poales</taxon>
        <taxon>Poaceae</taxon>
        <taxon>BOP clade</taxon>
        <taxon>Pooideae</taxon>
        <taxon>Stipodae</taxon>
        <taxon>Brachypodieae</taxon>
        <taxon>Brachypodium</taxon>
    </lineage>
</organism>
<gene>
    <name evidence="2" type="ORF">BRADI_3g33612v3</name>
</gene>
<accession>A0A2K2D0V3</accession>
<dbReference type="Gramene" id="PNT67909">
    <property type="protein sequence ID" value="PNT67909"/>
    <property type="gene ID" value="BRADI_3g33612v3"/>
</dbReference>
<proteinExistence type="predicted"/>
<dbReference type="EnsemblPlants" id="PNT67909">
    <property type="protein sequence ID" value="PNT67909"/>
    <property type="gene ID" value="BRADI_3g33612v3"/>
</dbReference>
<evidence type="ECO:0000313" key="2">
    <source>
        <dbReference type="EMBL" id="PNT67909.1"/>
    </source>
</evidence>